<dbReference type="EnsemblBacteria" id="ACZ19513">
    <property type="protein sequence ID" value="ACZ19513"/>
    <property type="gene ID" value="Taci_1282"/>
</dbReference>
<dbReference type="OrthoDB" id="9780456at2"/>
<evidence type="ECO:0000259" key="9">
    <source>
        <dbReference type="Pfam" id="PF00793"/>
    </source>
</evidence>
<comment type="pathway">
    <text evidence="2 8">Bacterial outer membrane biogenesis; lipopolysaccharide biosynthesis.</text>
</comment>
<evidence type="ECO:0000256" key="7">
    <source>
        <dbReference type="ARBA" id="ARBA00049112"/>
    </source>
</evidence>
<reference evidence="10 11" key="1">
    <citation type="journal article" date="2009" name="Stand. Genomic Sci.">
        <title>Complete genome sequence of Thermanaerovibrio acidaminovorans type strain (Su883).</title>
        <authorList>
            <person name="Chovatia M."/>
            <person name="Sikorski J."/>
            <person name="Schroder M."/>
            <person name="Lapidus A."/>
            <person name="Nolan M."/>
            <person name="Tice H."/>
            <person name="Glavina Del Rio T."/>
            <person name="Copeland A."/>
            <person name="Cheng J.F."/>
            <person name="Lucas S."/>
            <person name="Chen F."/>
            <person name="Bruce D."/>
            <person name="Goodwin L."/>
            <person name="Pitluck S."/>
            <person name="Ivanova N."/>
            <person name="Mavromatis K."/>
            <person name="Ovchinnikova G."/>
            <person name="Pati A."/>
            <person name="Chen A."/>
            <person name="Palaniappan K."/>
            <person name="Land M."/>
            <person name="Hauser L."/>
            <person name="Chang Y.J."/>
            <person name="Jeffries C.D."/>
            <person name="Chain P."/>
            <person name="Saunders E."/>
            <person name="Detter J.C."/>
            <person name="Brettin T."/>
            <person name="Rohde M."/>
            <person name="Goker M."/>
            <person name="Spring S."/>
            <person name="Bristow J."/>
            <person name="Markowitz V."/>
            <person name="Hugenholtz P."/>
            <person name="Kyrpides N.C."/>
            <person name="Klenk H.P."/>
            <person name="Eisen J.A."/>
        </authorList>
    </citation>
    <scope>NUCLEOTIDE SEQUENCE [LARGE SCALE GENOMIC DNA]</scope>
    <source>
        <strain evidence="11">ATCC 49978 / DSM 6589 / Su883</strain>
    </source>
</reference>
<evidence type="ECO:0000256" key="3">
    <source>
        <dbReference type="ARBA" id="ARBA00004845"/>
    </source>
</evidence>
<keyword evidence="11" id="KW-1185">Reference proteome</keyword>
<evidence type="ECO:0000256" key="2">
    <source>
        <dbReference type="ARBA" id="ARBA00004756"/>
    </source>
</evidence>
<evidence type="ECO:0000256" key="4">
    <source>
        <dbReference type="ARBA" id="ARBA00010499"/>
    </source>
</evidence>
<dbReference type="EC" id="2.5.1.55" evidence="8"/>
<protein>
    <recommendedName>
        <fullName evidence="8">2-dehydro-3-deoxyphosphooctonate aldolase</fullName>
        <ecNumber evidence="8">2.5.1.55</ecNumber>
    </recommendedName>
    <alternativeName>
        <fullName evidence="8">3-deoxy-D-manno-octulosonic acid 8-phosphate synthase</fullName>
    </alternativeName>
    <alternativeName>
        <fullName evidence="8">KDO-8-phosphate synthase</fullName>
        <shortName evidence="8">KDO 8-P synthase</shortName>
        <shortName evidence="8">KDOPS</shortName>
    </alternativeName>
    <alternativeName>
        <fullName evidence="8">Phospho-2-dehydro-3-deoxyoctonate aldolase</fullName>
    </alternativeName>
</protein>
<dbReference type="SUPFAM" id="SSF51569">
    <property type="entry name" value="Aldolase"/>
    <property type="match status" value="1"/>
</dbReference>
<dbReference type="InterPro" id="IPR006218">
    <property type="entry name" value="DAHP1/KDSA"/>
</dbReference>
<comment type="pathway">
    <text evidence="3 8">Carbohydrate biosynthesis; 3-deoxy-D-manno-octulosonate biosynthesis; 3-deoxy-D-manno-octulosonate from D-ribulose 5-phosphate: step 2/3.</text>
</comment>
<dbReference type="HAMAP" id="MF_00056">
    <property type="entry name" value="KDO8P_synth"/>
    <property type="match status" value="1"/>
</dbReference>
<dbReference type="NCBIfam" id="NF003543">
    <property type="entry name" value="PRK05198.1"/>
    <property type="match status" value="1"/>
</dbReference>
<dbReference type="UniPathway" id="UPA00030"/>
<evidence type="ECO:0000313" key="10">
    <source>
        <dbReference type="EMBL" id="ACZ19513.1"/>
    </source>
</evidence>
<dbReference type="EMBL" id="CP001818">
    <property type="protein sequence ID" value="ACZ19513.1"/>
    <property type="molecule type" value="Genomic_DNA"/>
</dbReference>
<sequence>MIGFEESGVSFGAGRLAVIAGPCALEGLDHALMIGEACLRVCEDLGVGYVFKGSFDKANRTSKDSFRGPGMEEGLRILSEVHRRLGVPVLTDVHETHQVGAVAEAVQILQIPAFLCRQTDLVLAAAATGRVLNVKKAQFLAPEDMASVVDKCRSVGNRRVLLCERGSVFGYRQLVVDFRSFPIMRGLGCPVVFDATHSVQSMGGLGGRSGGDRRFVRPLLRCAASLGVDALFLEVHQDPDSAPSDGPNMVPLRLFRRLLEEAKGIWDRAMEDGFACLDWVDWP</sequence>
<dbReference type="RefSeq" id="WP_012870024.1">
    <property type="nucleotide sequence ID" value="NC_013522.1"/>
</dbReference>
<feature type="domain" description="DAHP synthetase I/KDSA" evidence="9">
    <location>
        <begin position="8"/>
        <end position="254"/>
    </location>
</feature>
<keyword evidence="6 8" id="KW-0808">Transferase</keyword>
<dbReference type="KEGG" id="tai:Taci_1282"/>
<organism evidence="10 11">
    <name type="scientific">Thermanaerovibrio acidaminovorans (strain ATCC 49978 / DSM 6589 / Su883)</name>
    <name type="common">Selenomonas acidaminovorans</name>
    <dbReference type="NCBI Taxonomy" id="525903"/>
    <lineage>
        <taxon>Bacteria</taxon>
        <taxon>Thermotogati</taxon>
        <taxon>Synergistota</taxon>
        <taxon>Synergistia</taxon>
        <taxon>Synergistales</taxon>
        <taxon>Synergistaceae</taxon>
        <taxon>Thermanaerovibrio</taxon>
    </lineage>
</organism>
<dbReference type="NCBIfam" id="TIGR01362">
    <property type="entry name" value="KDO8P_synth"/>
    <property type="match status" value="1"/>
</dbReference>
<comment type="subcellular location">
    <subcellularLocation>
        <location evidence="1 8">Cytoplasm</location>
    </subcellularLocation>
</comment>
<dbReference type="UniPathway" id="UPA00357">
    <property type="reaction ID" value="UER00474"/>
</dbReference>
<accession>D1B672</accession>
<evidence type="ECO:0000313" key="11">
    <source>
        <dbReference type="Proteomes" id="UP000002030"/>
    </source>
</evidence>
<dbReference type="STRING" id="525903.Taci_1282"/>
<comment type="catalytic activity">
    <reaction evidence="7 8">
        <text>D-arabinose 5-phosphate + phosphoenolpyruvate + H2O = 3-deoxy-alpha-D-manno-2-octulosonate-8-phosphate + phosphate</text>
        <dbReference type="Rhea" id="RHEA:14053"/>
        <dbReference type="ChEBI" id="CHEBI:15377"/>
        <dbReference type="ChEBI" id="CHEBI:43474"/>
        <dbReference type="ChEBI" id="CHEBI:57693"/>
        <dbReference type="ChEBI" id="CHEBI:58702"/>
        <dbReference type="ChEBI" id="CHEBI:85985"/>
        <dbReference type="EC" id="2.5.1.55"/>
    </reaction>
</comment>
<comment type="similarity">
    <text evidence="4 8">Belongs to the KdsA family.</text>
</comment>
<evidence type="ECO:0000256" key="1">
    <source>
        <dbReference type="ARBA" id="ARBA00004496"/>
    </source>
</evidence>
<proteinExistence type="inferred from homology"/>
<dbReference type="GO" id="GO:0005737">
    <property type="term" value="C:cytoplasm"/>
    <property type="evidence" value="ECO:0007669"/>
    <property type="project" value="UniProtKB-SubCell"/>
</dbReference>
<dbReference type="GO" id="GO:0008676">
    <property type="term" value="F:3-deoxy-8-phosphooctulonate synthase activity"/>
    <property type="evidence" value="ECO:0007669"/>
    <property type="project" value="UniProtKB-UniRule"/>
</dbReference>
<dbReference type="AlphaFoldDB" id="D1B672"/>
<dbReference type="PANTHER" id="PTHR21057">
    <property type="entry name" value="PHOSPHO-2-DEHYDRO-3-DEOXYHEPTONATE ALDOLASE"/>
    <property type="match status" value="1"/>
</dbReference>
<keyword evidence="5 8" id="KW-0963">Cytoplasm</keyword>
<dbReference type="Pfam" id="PF00793">
    <property type="entry name" value="DAHP_synth_1"/>
    <property type="match status" value="1"/>
</dbReference>
<dbReference type="Gene3D" id="3.20.20.70">
    <property type="entry name" value="Aldolase class I"/>
    <property type="match status" value="1"/>
</dbReference>
<name>D1B672_THEAS</name>
<gene>
    <name evidence="8" type="primary">kdsA</name>
    <name evidence="10" type="ordered locus">Taci_1282</name>
</gene>
<evidence type="ECO:0000256" key="6">
    <source>
        <dbReference type="ARBA" id="ARBA00022679"/>
    </source>
</evidence>
<dbReference type="InterPro" id="IPR013785">
    <property type="entry name" value="Aldolase_TIM"/>
</dbReference>
<dbReference type="eggNOG" id="COG2877">
    <property type="taxonomic scope" value="Bacteria"/>
</dbReference>
<dbReference type="HOGENOM" id="CLU_036666_0_0_0"/>
<keyword evidence="8" id="KW-0448">Lipopolysaccharide biosynthesis</keyword>
<dbReference type="GO" id="GO:0019294">
    <property type="term" value="P:keto-3-deoxy-D-manno-octulosonic acid biosynthetic process"/>
    <property type="evidence" value="ECO:0007669"/>
    <property type="project" value="UniProtKB-UniRule"/>
</dbReference>
<dbReference type="Proteomes" id="UP000002030">
    <property type="component" value="Chromosome"/>
</dbReference>
<dbReference type="PATRIC" id="fig|525903.6.peg.1283"/>
<evidence type="ECO:0000256" key="5">
    <source>
        <dbReference type="ARBA" id="ARBA00022490"/>
    </source>
</evidence>
<dbReference type="InterPro" id="IPR006269">
    <property type="entry name" value="KDO8P_synthase"/>
</dbReference>
<evidence type="ECO:0000256" key="8">
    <source>
        <dbReference type="HAMAP-Rule" id="MF_00056"/>
    </source>
</evidence>